<name>A0ABR3ICV3_LOXSC</name>
<dbReference type="EMBL" id="JBEUOH010000005">
    <property type="protein sequence ID" value="KAL0894103.1"/>
    <property type="molecule type" value="Genomic_DNA"/>
</dbReference>
<accession>A0ABR3ICV3</accession>
<organism evidence="2 3">
    <name type="scientific">Loxostege sticticalis</name>
    <name type="common">Beet webworm moth</name>
    <dbReference type="NCBI Taxonomy" id="481309"/>
    <lineage>
        <taxon>Eukaryota</taxon>
        <taxon>Metazoa</taxon>
        <taxon>Ecdysozoa</taxon>
        <taxon>Arthropoda</taxon>
        <taxon>Hexapoda</taxon>
        <taxon>Insecta</taxon>
        <taxon>Pterygota</taxon>
        <taxon>Neoptera</taxon>
        <taxon>Endopterygota</taxon>
        <taxon>Lepidoptera</taxon>
        <taxon>Glossata</taxon>
        <taxon>Ditrysia</taxon>
        <taxon>Pyraloidea</taxon>
        <taxon>Crambidae</taxon>
        <taxon>Pyraustinae</taxon>
        <taxon>Loxostege</taxon>
    </lineage>
</organism>
<feature type="transmembrane region" description="Helical" evidence="1">
    <location>
        <begin position="7"/>
        <end position="26"/>
    </location>
</feature>
<evidence type="ECO:0000313" key="3">
    <source>
        <dbReference type="Proteomes" id="UP001549920"/>
    </source>
</evidence>
<evidence type="ECO:0000256" key="1">
    <source>
        <dbReference type="SAM" id="Phobius"/>
    </source>
</evidence>
<keyword evidence="1" id="KW-0472">Membrane</keyword>
<sequence>MNNQTYLLCTVIIVCRFPNFIVLLLHPEGMSLYSNCLCLYILKLTEILEIYRVLTSHWRSNTFSPGGPNIGTPFFEDPLINDCKYIVVFQGGPDKSQGGAGPAGATPMSDLLNFKMISWGQTDGHRFTYPASPLLTQGGDVAQNTMCPQEAGQGDECVHVKNVPLHSTVEMIMFDQ</sequence>
<gene>
    <name evidence="2" type="ORF">ABMA27_014147</name>
</gene>
<comment type="caution">
    <text evidence="2">The sequence shown here is derived from an EMBL/GenBank/DDBJ whole genome shotgun (WGS) entry which is preliminary data.</text>
</comment>
<proteinExistence type="predicted"/>
<protein>
    <submittedName>
        <fullName evidence="2">Uncharacterized protein</fullName>
    </submittedName>
</protein>
<keyword evidence="3" id="KW-1185">Reference proteome</keyword>
<keyword evidence="1" id="KW-1133">Transmembrane helix</keyword>
<reference evidence="2 3" key="1">
    <citation type="submission" date="2024-06" db="EMBL/GenBank/DDBJ databases">
        <title>A chromosome-level genome assembly of beet webworm, Loxostege sticticalis.</title>
        <authorList>
            <person name="Zhang Y."/>
        </authorList>
    </citation>
    <scope>NUCLEOTIDE SEQUENCE [LARGE SCALE GENOMIC DNA]</scope>
    <source>
        <strain evidence="2">AQ026</strain>
        <tissue evidence="2">Whole body</tissue>
    </source>
</reference>
<keyword evidence="1" id="KW-0812">Transmembrane</keyword>
<feature type="non-terminal residue" evidence="2">
    <location>
        <position position="176"/>
    </location>
</feature>
<evidence type="ECO:0000313" key="2">
    <source>
        <dbReference type="EMBL" id="KAL0894103.1"/>
    </source>
</evidence>
<dbReference type="Proteomes" id="UP001549920">
    <property type="component" value="Unassembled WGS sequence"/>
</dbReference>